<dbReference type="GO" id="GO:0005886">
    <property type="term" value="C:plasma membrane"/>
    <property type="evidence" value="ECO:0007669"/>
    <property type="project" value="TreeGrafter"/>
</dbReference>
<evidence type="ECO:0000256" key="7">
    <source>
        <dbReference type="SAM" id="SignalP"/>
    </source>
</evidence>
<dbReference type="InterPro" id="IPR013098">
    <property type="entry name" value="Ig_I-set"/>
</dbReference>
<dbReference type="GO" id="GO:0098609">
    <property type="term" value="P:cell-cell adhesion"/>
    <property type="evidence" value="ECO:0007669"/>
    <property type="project" value="TreeGrafter"/>
</dbReference>
<evidence type="ECO:0000259" key="8">
    <source>
        <dbReference type="PROSITE" id="PS50835"/>
    </source>
</evidence>
<sequence>MQRRSLHSLRMVWKIMGPLQACKLLLVIVSLPQGRTSSVVTVNGRTENYVLDTPSGVQASLECAVQNHTRDEELLWYREDGIVDLRTGNKINTSSVCVSPISEEDDGVRFTCKLRRDQTVSVSVVLNVTFPPLLSGDNFQTIEEDSDVSLVCNVKANPQAQMEWRKDNDILVLEKGRHQIQETKESFRLSIPKVKKSDNGTYSCVASSALKVETMDFYLVVTDKVPGVPVEAIIAACVVVFLTLAFGLFARRKRIMKVPKYSKLLG</sequence>
<evidence type="ECO:0000256" key="5">
    <source>
        <dbReference type="ARBA" id="ARBA00023319"/>
    </source>
</evidence>
<dbReference type="InterPro" id="IPR003599">
    <property type="entry name" value="Ig_sub"/>
</dbReference>
<evidence type="ECO:0000256" key="2">
    <source>
        <dbReference type="ARBA" id="ARBA00023136"/>
    </source>
</evidence>
<comment type="subcellular location">
    <subcellularLocation>
        <location evidence="1">Membrane</location>
        <topology evidence="1">Single-pass type I membrane protein</topology>
    </subcellularLocation>
</comment>
<dbReference type="InterPro" id="IPR003598">
    <property type="entry name" value="Ig_sub2"/>
</dbReference>
<dbReference type="SMART" id="SM00408">
    <property type="entry name" value="IGc2"/>
    <property type="match status" value="1"/>
</dbReference>
<dbReference type="InterPro" id="IPR051275">
    <property type="entry name" value="Cell_adhesion_signaling"/>
</dbReference>
<keyword evidence="5" id="KW-0393">Immunoglobulin domain</keyword>
<dbReference type="EMBL" id="JBBHLL010000019">
    <property type="protein sequence ID" value="KAK7830096.1"/>
    <property type="molecule type" value="Genomic_DNA"/>
</dbReference>
<dbReference type="InterPro" id="IPR036179">
    <property type="entry name" value="Ig-like_dom_sf"/>
</dbReference>
<feature type="domain" description="Ig-like" evidence="8">
    <location>
        <begin position="32"/>
        <end position="123"/>
    </location>
</feature>
<evidence type="ECO:0000256" key="6">
    <source>
        <dbReference type="SAM" id="Phobius"/>
    </source>
</evidence>
<evidence type="ECO:0000256" key="3">
    <source>
        <dbReference type="ARBA" id="ARBA00023157"/>
    </source>
</evidence>
<dbReference type="FunFam" id="2.60.40.10:FF:000032">
    <property type="entry name" value="palladin isoform X1"/>
    <property type="match status" value="1"/>
</dbReference>
<dbReference type="PANTHER" id="PTHR11640:SF158">
    <property type="entry name" value="V-SET AND IMMUNOGLOBULIN DOMAIN-CONTAINING PROTEIN 10-LIKE 2"/>
    <property type="match status" value="1"/>
</dbReference>
<dbReference type="InterPro" id="IPR007110">
    <property type="entry name" value="Ig-like_dom"/>
</dbReference>
<feature type="chain" id="PRO_5043911881" description="Ig-like domain-containing protein" evidence="7">
    <location>
        <begin position="22"/>
        <end position="266"/>
    </location>
</feature>
<gene>
    <name evidence="9" type="ORF">U0070_003551</name>
</gene>
<dbReference type="PROSITE" id="PS50835">
    <property type="entry name" value="IG_LIKE"/>
    <property type="match status" value="2"/>
</dbReference>
<feature type="transmembrane region" description="Helical" evidence="6">
    <location>
        <begin position="232"/>
        <end position="250"/>
    </location>
</feature>
<feature type="signal peptide" evidence="7">
    <location>
        <begin position="1"/>
        <end position="21"/>
    </location>
</feature>
<keyword evidence="10" id="KW-1185">Reference proteome</keyword>
<keyword evidence="2 6" id="KW-0472">Membrane</keyword>
<protein>
    <recommendedName>
        <fullName evidence="8">Ig-like domain-containing protein</fullName>
    </recommendedName>
</protein>
<dbReference type="SMART" id="SM00409">
    <property type="entry name" value="IG"/>
    <property type="match status" value="2"/>
</dbReference>
<dbReference type="AlphaFoldDB" id="A0AAW0JV47"/>
<name>A0AAW0JV47_MYOGA</name>
<keyword evidence="6" id="KW-1133">Transmembrane helix</keyword>
<keyword evidence="6" id="KW-0812">Transmembrane</keyword>
<reference evidence="9 10" key="1">
    <citation type="journal article" date="2023" name="bioRxiv">
        <title>Conserved and derived expression patterns and positive selection on dental genes reveal complex evolutionary context of ever-growing rodent molars.</title>
        <authorList>
            <person name="Calamari Z.T."/>
            <person name="Song A."/>
            <person name="Cohen E."/>
            <person name="Akter M."/>
            <person name="Roy R.D."/>
            <person name="Hallikas O."/>
            <person name="Christensen M.M."/>
            <person name="Li P."/>
            <person name="Marangoni P."/>
            <person name="Jernvall J."/>
            <person name="Klein O.D."/>
        </authorList>
    </citation>
    <scope>NUCLEOTIDE SEQUENCE [LARGE SCALE GENOMIC DNA]</scope>
    <source>
        <strain evidence="9">V071</strain>
    </source>
</reference>
<dbReference type="Pfam" id="PF07679">
    <property type="entry name" value="I-set"/>
    <property type="match status" value="1"/>
</dbReference>
<dbReference type="Gene3D" id="2.60.40.10">
    <property type="entry name" value="Immunoglobulins"/>
    <property type="match status" value="2"/>
</dbReference>
<accession>A0AAW0JV47</accession>
<evidence type="ECO:0000256" key="1">
    <source>
        <dbReference type="ARBA" id="ARBA00004479"/>
    </source>
</evidence>
<comment type="caution">
    <text evidence="9">The sequence shown here is derived from an EMBL/GenBank/DDBJ whole genome shotgun (WGS) entry which is preliminary data.</text>
</comment>
<dbReference type="Proteomes" id="UP001488838">
    <property type="component" value="Unassembled WGS sequence"/>
</dbReference>
<evidence type="ECO:0000313" key="10">
    <source>
        <dbReference type="Proteomes" id="UP001488838"/>
    </source>
</evidence>
<keyword evidence="3" id="KW-1015">Disulfide bond</keyword>
<dbReference type="GO" id="GO:0005911">
    <property type="term" value="C:cell-cell junction"/>
    <property type="evidence" value="ECO:0007669"/>
    <property type="project" value="TreeGrafter"/>
</dbReference>
<organism evidence="9 10">
    <name type="scientific">Myodes glareolus</name>
    <name type="common">Bank vole</name>
    <name type="synonym">Clethrionomys glareolus</name>
    <dbReference type="NCBI Taxonomy" id="447135"/>
    <lineage>
        <taxon>Eukaryota</taxon>
        <taxon>Metazoa</taxon>
        <taxon>Chordata</taxon>
        <taxon>Craniata</taxon>
        <taxon>Vertebrata</taxon>
        <taxon>Euteleostomi</taxon>
        <taxon>Mammalia</taxon>
        <taxon>Eutheria</taxon>
        <taxon>Euarchontoglires</taxon>
        <taxon>Glires</taxon>
        <taxon>Rodentia</taxon>
        <taxon>Myomorpha</taxon>
        <taxon>Muroidea</taxon>
        <taxon>Cricetidae</taxon>
        <taxon>Arvicolinae</taxon>
        <taxon>Myodes</taxon>
    </lineage>
</organism>
<dbReference type="InterPro" id="IPR013783">
    <property type="entry name" value="Ig-like_fold"/>
</dbReference>
<feature type="domain" description="Ig-like" evidence="8">
    <location>
        <begin position="131"/>
        <end position="222"/>
    </location>
</feature>
<dbReference type="PANTHER" id="PTHR11640">
    <property type="entry name" value="NEPHRIN"/>
    <property type="match status" value="1"/>
</dbReference>
<keyword evidence="7" id="KW-0732">Signal</keyword>
<keyword evidence="4" id="KW-0325">Glycoprotein</keyword>
<dbReference type="CDD" id="cd00096">
    <property type="entry name" value="Ig"/>
    <property type="match status" value="1"/>
</dbReference>
<proteinExistence type="predicted"/>
<dbReference type="GO" id="GO:0050839">
    <property type="term" value="F:cell adhesion molecule binding"/>
    <property type="evidence" value="ECO:0007669"/>
    <property type="project" value="TreeGrafter"/>
</dbReference>
<dbReference type="SUPFAM" id="SSF48726">
    <property type="entry name" value="Immunoglobulin"/>
    <property type="match status" value="2"/>
</dbReference>
<evidence type="ECO:0000256" key="4">
    <source>
        <dbReference type="ARBA" id="ARBA00023180"/>
    </source>
</evidence>
<evidence type="ECO:0000313" key="9">
    <source>
        <dbReference type="EMBL" id="KAK7830096.1"/>
    </source>
</evidence>